<dbReference type="STRING" id="1349785.GCA_000509405_00218"/>
<accession>A0A2H1E899</accession>
<dbReference type="GeneID" id="47722407"/>
<dbReference type="InterPro" id="IPR037026">
    <property type="entry name" value="Vgr_OB-fold_dom_sf"/>
</dbReference>
<reference evidence="2 3" key="1">
    <citation type="submission" date="2016-11" db="EMBL/GenBank/DDBJ databases">
        <authorList>
            <person name="Jaros S."/>
            <person name="Januszkiewicz K."/>
            <person name="Wedrychowicz H."/>
        </authorList>
    </citation>
    <scope>NUCLEOTIDE SEQUENCE [LARGE SCALE GENOMIC DNA]</scope>
    <source>
        <strain evidence="2">NCIMB 2154T</strain>
    </source>
</reference>
<dbReference type="Gene3D" id="2.30.110.50">
    <property type="match status" value="1"/>
</dbReference>
<dbReference type="Gene3D" id="4.10.220.110">
    <property type="match status" value="1"/>
</dbReference>
<organism evidence="2 3">
    <name type="scientific">Tenacibaculum maritimum NCIMB 2154</name>
    <dbReference type="NCBI Taxonomy" id="1349785"/>
    <lineage>
        <taxon>Bacteria</taxon>
        <taxon>Pseudomonadati</taxon>
        <taxon>Bacteroidota</taxon>
        <taxon>Flavobacteriia</taxon>
        <taxon>Flavobacteriales</taxon>
        <taxon>Flavobacteriaceae</taxon>
        <taxon>Tenacibaculum</taxon>
    </lineage>
</organism>
<evidence type="ECO:0000259" key="1">
    <source>
        <dbReference type="Pfam" id="PF04717"/>
    </source>
</evidence>
<dbReference type="Gene3D" id="2.40.50.230">
    <property type="entry name" value="Gp5 N-terminal domain"/>
    <property type="match status" value="1"/>
</dbReference>
<dbReference type="InterPro" id="IPR006531">
    <property type="entry name" value="Gp5/Vgr_OB"/>
</dbReference>
<dbReference type="OrthoDB" id="7033094at2"/>
<protein>
    <submittedName>
        <fullName evidence="2">Rhs element Vgr protein</fullName>
    </submittedName>
</protein>
<sequence>MSTENKQVSINGEFIKGYQSIHLIQKINEHHSFEVSIDLETIEKEGAYTIDKSKEWLGKTIIISVHEKDFTGIITNISLNHDRGHHGQIVLSGYSSTIALENGEHMQSFLKKNLTSIVETVAKHPKITASVKPEYTSEIIYETQYLETHFRFLQRLAKQYHEWFYYDGDTLFFGKPKLDAPIELIYGPDISEMKIGIQTDARKYESFSYNSSMDEQYSSKSPDSPAGLNELGQLAFSAALDTYTAPTNLYARMRIGNKSDLDTHLKKKQQSAFASSNYISLKTSKRGLTVGSVIDLRSEIVAGKGNVAAKRHGTYIITQIDHIAKVGNSYYNNIIALPADIKALPEPSVNFPVAETQMATVIDNEDPDGKGRVQVRMHWQTGEMKTWWVRVLTPDGGKSDKVSMNRGFVFIPEVNDQVLVSFRYNDPNRPFILGSLYNGRTGVGGDKENKIKSITTRSGSTVTFDDNEGKGNITVSDPSGNAVVLNGDGTITISAPEKIDIISKEINLTAEDKININGDNEVNIGSKATSVEGTDIVSLRSDTQMTGEAPSVSIKGAQTTLVEGKLIDIKGDAMTNVKGKILNLN</sequence>
<dbReference type="Pfam" id="PF05954">
    <property type="entry name" value="Phage_GPD"/>
    <property type="match status" value="1"/>
</dbReference>
<dbReference type="RefSeq" id="WP_100210834.1">
    <property type="nucleotide sequence ID" value="NZ_CP138495.1"/>
</dbReference>
<proteinExistence type="predicted"/>
<dbReference type="SUPFAM" id="SSF69279">
    <property type="entry name" value="Phage tail proteins"/>
    <property type="match status" value="1"/>
</dbReference>
<feature type="domain" description="Gp5/Type VI secretion system Vgr protein OB-fold" evidence="1">
    <location>
        <begin position="358"/>
        <end position="437"/>
    </location>
</feature>
<dbReference type="AlphaFoldDB" id="A0A2H1E899"/>
<dbReference type="KEGG" id="tmar:MARIT_0834"/>
<keyword evidence="3" id="KW-1185">Reference proteome</keyword>
<dbReference type="SUPFAM" id="SSF69349">
    <property type="entry name" value="Phage fibre proteins"/>
    <property type="match status" value="1"/>
</dbReference>
<dbReference type="Gene3D" id="3.55.50.10">
    <property type="entry name" value="Baseplate protein-like domains"/>
    <property type="match status" value="1"/>
</dbReference>
<dbReference type="SUPFAM" id="SSF69255">
    <property type="entry name" value="gp5 N-terminal domain-like"/>
    <property type="match status" value="1"/>
</dbReference>
<dbReference type="Proteomes" id="UP000231564">
    <property type="component" value="Chromosome MARIT"/>
</dbReference>
<evidence type="ECO:0000313" key="2">
    <source>
        <dbReference type="EMBL" id="SFZ80863.1"/>
    </source>
</evidence>
<name>A0A2H1E899_9FLAO</name>
<gene>
    <name evidence="2" type="ORF">MARIT_0834</name>
</gene>
<dbReference type="EMBL" id="LT634361">
    <property type="protein sequence ID" value="SFZ80863.1"/>
    <property type="molecule type" value="Genomic_DNA"/>
</dbReference>
<evidence type="ECO:0000313" key="3">
    <source>
        <dbReference type="Proteomes" id="UP000231564"/>
    </source>
</evidence>
<dbReference type="Pfam" id="PF04717">
    <property type="entry name" value="Phage_base_V"/>
    <property type="match status" value="1"/>
</dbReference>